<organism evidence="1 2">
    <name type="scientific">Lindgomyces ingoldianus</name>
    <dbReference type="NCBI Taxonomy" id="673940"/>
    <lineage>
        <taxon>Eukaryota</taxon>
        <taxon>Fungi</taxon>
        <taxon>Dikarya</taxon>
        <taxon>Ascomycota</taxon>
        <taxon>Pezizomycotina</taxon>
        <taxon>Dothideomycetes</taxon>
        <taxon>Pleosporomycetidae</taxon>
        <taxon>Pleosporales</taxon>
        <taxon>Lindgomycetaceae</taxon>
        <taxon>Lindgomyces</taxon>
    </lineage>
</organism>
<reference evidence="1" key="1">
    <citation type="journal article" date="2020" name="Stud. Mycol.">
        <title>101 Dothideomycetes genomes: a test case for predicting lifestyles and emergence of pathogens.</title>
        <authorList>
            <person name="Haridas S."/>
            <person name="Albert R."/>
            <person name="Binder M."/>
            <person name="Bloem J."/>
            <person name="Labutti K."/>
            <person name="Salamov A."/>
            <person name="Andreopoulos B."/>
            <person name="Baker S."/>
            <person name="Barry K."/>
            <person name="Bills G."/>
            <person name="Bluhm B."/>
            <person name="Cannon C."/>
            <person name="Castanera R."/>
            <person name="Culley D."/>
            <person name="Daum C."/>
            <person name="Ezra D."/>
            <person name="Gonzalez J."/>
            <person name="Henrissat B."/>
            <person name="Kuo A."/>
            <person name="Liang C."/>
            <person name="Lipzen A."/>
            <person name="Lutzoni F."/>
            <person name="Magnuson J."/>
            <person name="Mondo S."/>
            <person name="Nolan M."/>
            <person name="Ohm R."/>
            <person name="Pangilinan J."/>
            <person name="Park H.-J."/>
            <person name="Ramirez L."/>
            <person name="Alfaro M."/>
            <person name="Sun H."/>
            <person name="Tritt A."/>
            <person name="Yoshinaga Y."/>
            <person name="Zwiers L.-H."/>
            <person name="Turgeon B."/>
            <person name="Goodwin S."/>
            <person name="Spatafora J."/>
            <person name="Crous P."/>
            <person name="Grigoriev I."/>
        </authorList>
    </citation>
    <scope>NUCLEOTIDE SEQUENCE</scope>
    <source>
        <strain evidence="1">ATCC 200398</strain>
    </source>
</reference>
<protein>
    <submittedName>
        <fullName evidence="1">Uncharacterized protein</fullName>
    </submittedName>
</protein>
<keyword evidence="2" id="KW-1185">Reference proteome</keyword>
<gene>
    <name evidence="1" type="ORF">BDR25DRAFT_354174</name>
</gene>
<comment type="caution">
    <text evidence="1">The sequence shown here is derived from an EMBL/GenBank/DDBJ whole genome shotgun (WGS) entry which is preliminary data.</text>
</comment>
<evidence type="ECO:0000313" key="1">
    <source>
        <dbReference type="EMBL" id="KAF2471671.1"/>
    </source>
</evidence>
<evidence type="ECO:0000313" key="2">
    <source>
        <dbReference type="Proteomes" id="UP000799755"/>
    </source>
</evidence>
<accession>A0ACB6QXQ9</accession>
<sequence length="162" mass="18136">MINLCTSGDLVGVYNAGIPPTDLHTFTLTLVPITVNKNRNQSIMDHLKAPGSLYSCVWKDEEKSTRSMTLTTGCQCSPSLPTSERDWVASLETGRSGDAKPVFCEFSNYSFEIPEMRKQFSFPPRTTHRCLRKFYNPPVSNMLLSSGLNQPSPHVQSRRAYA</sequence>
<proteinExistence type="predicted"/>
<dbReference type="Proteomes" id="UP000799755">
    <property type="component" value="Unassembled WGS sequence"/>
</dbReference>
<name>A0ACB6QXQ9_9PLEO</name>
<dbReference type="EMBL" id="MU003504">
    <property type="protein sequence ID" value="KAF2471671.1"/>
    <property type="molecule type" value="Genomic_DNA"/>
</dbReference>